<dbReference type="Proteomes" id="UP000176944">
    <property type="component" value="Chromosome"/>
</dbReference>
<reference evidence="2" key="1">
    <citation type="submission" date="2016-10" db="EMBL/GenBank/DDBJ databases">
        <title>Comparative genomics uncovers the prolific and rare metabolic potential of the cyanobacterial genus Moorea.</title>
        <authorList>
            <person name="Leao T."/>
            <person name="Castelao G."/>
            <person name="Korobeynikov A."/>
            <person name="Monroe E.A."/>
            <person name="Podell S."/>
            <person name="Glukhov E."/>
            <person name="Allen E."/>
            <person name="Gerwick W.H."/>
            <person name="Gerwick L."/>
        </authorList>
    </citation>
    <scope>NUCLEOTIDE SEQUENCE [LARGE SCALE GENOMIC DNA]</scope>
    <source>
        <strain evidence="2">JHB</strain>
    </source>
</reference>
<gene>
    <name evidence="1" type="ORF">BJP36_06715</name>
</gene>
<organism evidence="1 2">
    <name type="scientific">Moorena producens (strain JHB)</name>
    <dbReference type="NCBI Taxonomy" id="1454205"/>
    <lineage>
        <taxon>Bacteria</taxon>
        <taxon>Bacillati</taxon>
        <taxon>Cyanobacteriota</taxon>
        <taxon>Cyanophyceae</taxon>
        <taxon>Coleofasciculales</taxon>
        <taxon>Coleofasciculaceae</taxon>
        <taxon>Moorena</taxon>
    </lineage>
</organism>
<proteinExistence type="predicted"/>
<protein>
    <submittedName>
        <fullName evidence="1">Uncharacterized protein</fullName>
    </submittedName>
</protein>
<evidence type="ECO:0000313" key="1">
    <source>
        <dbReference type="EMBL" id="AOY79663.1"/>
    </source>
</evidence>
<dbReference type="AlphaFoldDB" id="A0A1D9FWG5"/>
<sequence>MFLCLGGRRFIGNPKQPTLSVYQLIDGEYHVNQFRGANRILSPTFPELRLNGEQIFQAIA</sequence>
<evidence type="ECO:0000313" key="2">
    <source>
        <dbReference type="Proteomes" id="UP000176944"/>
    </source>
</evidence>
<accession>A0A1D9FWG5</accession>
<dbReference type="EMBL" id="CP017708">
    <property type="protein sequence ID" value="AOY79663.1"/>
    <property type="molecule type" value="Genomic_DNA"/>
</dbReference>
<name>A0A1D9FWG5_MOOP1</name>